<dbReference type="InterPro" id="IPR050815">
    <property type="entry name" value="TF_fung"/>
</dbReference>
<keyword evidence="9" id="KW-1185">Reference proteome</keyword>
<dbReference type="STRING" id="1344416.A0A139AHZ3"/>
<evidence type="ECO:0000256" key="2">
    <source>
        <dbReference type="ARBA" id="ARBA00022723"/>
    </source>
</evidence>
<feature type="region of interest" description="Disordered" evidence="6">
    <location>
        <begin position="32"/>
        <end position="57"/>
    </location>
</feature>
<evidence type="ECO:0000256" key="5">
    <source>
        <dbReference type="ARBA" id="ARBA00023242"/>
    </source>
</evidence>
<dbReference type="Gene3D" id="4.10.240.10">
    <property type="entry name" value="Zn(2)-C6 fungal-type DNA-binding domain"/>
    <property type="match status" value="1"/>
</dbReference>
<dbReference type="EMBL" id="KQ965754">
    <property type="protein sequence ID" value="KXS16380.1"/>
    <property type="molecule type" value="Genomic_DNA"/>
</dbReference>
<dbReference type="GO" id="GO:0008270">
    <property type="term" value="F:zinc ion binding"/>
    <property type="evidence" value="ECO:0007669"/>
    <property type="project" value="InterPro"/>
</dbReference>
<feature type="region of interest" description="Disordered" evidence="6">
    <location>
        <begin position="492"/>
        <end position="531"/>
    </location>
</feature>
<organism evidence="8 9">
    <name type="scientific">Gonapodya prolifera (strain JEL478)</name>
    <name type="common">Monoblepharis prolifera</name>
    <dbReference type="NCBI Taxonomy" id="1344416"/>
    <lineage>
        <taxon>Eukaryota</taxon>
        <taxon>Fungi</taxon>
        <taxon>Fungi incertae sedis</taxon>
        <taxon>Chytridiomycota</taxon>
        <taxon>Chytridiomycota incertae sedis</taxon>
        <taxon>Monoblepharidomycetes</taxon>
        <taxon>Monoblepharidales</taxon>
        <taxon>Gonapodyaceae</taxon>
        <taxon>Gonapodya</taxon>
    </lineage>
</organism>
<evidence type="ECO:0000313" key="8">
    <source>
        <dbReference type="EMBL" id="KXS16380.1"/>
    </source>
</evidence>
<dbReference type="GO" id="GO:0000981">
    <property type="term" value="F:DNA-binding transcription factor activity, RNA polymerase II-specific"/>
    <property type="evidence" value="ECO:0007669"/>
    <property type="project" value="InterPro"/>
</dbReference>
<feature type="region of interest" description="Disordered" evidence="6">
    <location>
        <begin position="162"/>
        <end position="209"/>
    </location>
</feature>
<feature type="region of interest" description="Disordered" evidence="6">
    <location>
        <begin position="89"/>
        <end position="127"/>
    </location>
</feature>
<keyword evidence="4" id="KW-0804">Transcription</keyword>
<dbReference type="GO" id="GO:0003677">
    <property type="term" value="F:DNA binding"/>
    <property type="evidence" value="ECO:0007669"/>
    <property type="project" value="InterPro"/>
</dbReference>
<comment type="subcellular location">
    <subcellularLocation>
        <location evidence="1">Nucleus</location>
    </subcellularLocation>
</comment>
<dbReference type="Proteomes" id="UP000070544">
    <property type="component" value="Unassembled WGS sequence"/>
</dbReference>
<dbReference type="GO" id="GO:0006351">
    <property type="term" value="P:DNA-templated transcription"/>
    <property type="evidence" value="ECO:0007669"/>
    <property type="project" value="InterPro"/>
</dbReference>
<keyword evidence="5" id="KW-0539">Nucleus</keyword>
<gene>
    <name evidence="8" type="ORF">M427DRAFT_296859</name>
</gene>
<keyword evidence="2" id="KW-0479">Metal-binding</keyword>
<dbReference type="SMART" id="SM00066">
    <property type="entry name" value="GAL4"/>
    <property type="match status" value="1"/>
</dbReference>
<sequence>MSIPTLGSPILYQATQGGLAPVDAAQAYAQMNQYGEQHQDDGSGGADGSQKRKRKTKACDACHAVKAKCLGDHPCMRCNQLNQACTYERPSERRGPKLGSVHSRKASSADPEAPPPPKKASRKKKFDPTVYDAAAGFDAFAMQQHYGAMAYGQPWNAFPAQNLGGNSAGEEDQAGAYHQHPGGAVSIPRPSRNHPRATSGNSTAAAGHPDEFSAASIITGLSRSTSDVGFPHGNGGHFGPALLPALPHPTLIPHLVTAFFGRMNESLPVLHRPHFERIMTSYLSHPTPHPPAILAAVSALGAFLLHRHPEVASASPETSGQWVLMVPPLTALSAKLAADEVVGQGFATGRGGELRRVGENPGRYTVSSLSITAALLMSSASTLDEWELYVGLAQQVAKKIGLNREPQSTDNESNDSWIEKEEGRRIWWQMFLDYAILPVWNNRPPVVNEEDCDLSLPCPDALYADPIHPPPAPIPFKQAFALLSPLPIAASTPSSNITPQSNSRRGSGSGASSTSSPRTHPPTPAPGETLRSLLHSGRTGISGYAALLQAIGARITRLRWTRATFSDTQSAEAWERTEKGLIAGMLDRWYEALPESVTRADVVAEGAAVGKSGKGQEKGGVEPRGIVLLISYHTYEVLLFGRWHPLAMVYDDEWLMSNDFLTCVEHADRLTHLLELLVSLDHSGSGVPGSSGQGKVVLDLMRWASPYVFGVSVTMAGFVHSAVLRKLRLMNQDANSPSANDPTEAAKVAVLEKALVQKIELREYSTVFPVTKL</sequence>
<reference evidence="8 9" key="1">
    <citation type="journal article" date="2015" name="Genome Biol. Evol.">
        <title>Phylogenomic analyses indicate that early fungi evolved digesting cell walls of algal ancestors of land plants.</title>
        <authorList>
            <person name="Chang Y."/>
            <person name="Wang S."/>
            <person name="Sekimoto S."/>
            <person name="Aerts A.L."/>
            <person name="Choi C."/>
            <person name="Clum A."/>
            <person name="LaButti K.M."/>
            <person name="Lindquist E.A."/>
            <person name="Yee Ngan C."/>
            <person name="Ohm R.A."/>
            <person name="Salamov A.A."/>
            <person name="Grigoriev I.V."/>
            <person name="Spatafora J.W."/>
            <person name="Berbee M.L."/>
        </authorList>
    </citation>
    <scope>NUCLEOTIDE SEQUENCE [LARGE SCALE GENOMIC DNA]</scope>
    <source>
        <strain evidence="8 9">JEL478</strain>
    </source>
</reference>
<dbReference type="InterPro" id="IPR007219">
    <property type="entry name" value="XnlR_reg_dom"/>
</dbReference>
<dbReference type="OrthoDB" id="2134272at2759"/>
<evidence type="ECO:0000259" key="7">
    <source>
        <dbReference type="PROSITE" id="PS50048"/>
    </source>
</evidence>
<name>A0A139AHZ3_GONPJ</name>
<proteinExistence type="predicted"/>
<dbReference type="PROSITE" id="PS50048">
    <property type="entry name" value="ZN2_CY6_FUNGAL_2"/>
    <property type="match status" value="1"/>
</dbReference>
<keyword evidence="3" id="KW-0805">Transcription regulation</keyword>
<evidence type="ECO:0000256" key="6">
    <source>
        <dbReference type="SAM" id="MobiDB-lite"/>
    </source>
</evidence>
<evidence type="ECO:0000256" key="1">
    <source>
        <dbReference type="ARBA" id="ARBA00004123"/>
    </source>
</evidence>
<dbReference type="Pfam" id="PF04082">
    <property type="entry name" value="Fungal_trans"/>
    <property type="match status" value="1"/>
</dbReference>
<protein>
    <recommendedName>
        <fullName evidence="7">Zn(2)-C6 fungal-type domain-containing protein</fullName>
    </recommendedName>
</protein>
<dbReference type="SUPFAM" id="SSF57701">
    <property type="entry name" value="Zn2/Cys6 DNA-binding domain"/>
    <property type="match status" value="1"/>
</dbReference>
<dbReference type="InterPro" id="IPR036864">
    <property type="entry name" value="Zn2-C6_fun-type_DNA-bd_sf"/>
</dbReference>
<dbReference type="PANTHER" id="PTHR47338:SF5">
    <property type="entry name" value="ZN(II)2CYS6 TRANSCRIPTION FACTOR (EUROFUNG)"/>
    <property type="match status" value="1"/>
</dbReference>
<feature type="compositionally biased region" description="Low complexity" evidence="6">
    <location>
        <begin position="501"/>
        <end position="518"/>
    </location>
</feature>
<dbReference type="InterPro" id="IPR001138">
    <property type="entry name" value="Zn2Cys6_DnaBD"/>
</dbReference>
<dbReference type="PROSITE" id="PS00463">
    <property type="entry name" value="ZN2_CY6_FUNGAL_1"/>
    <property type="match status" value="1"/>
</dbReference>
<feature type="domain" description="Zn(2)-C6 fungal-type" evidence="7">
    <location>
        <begin position="58"/>
        <end position="87"/>
    </location>
</feature>
<accession>A0A139AHZ3</accession>
<dbReference type="CDD" id="cd12148">
    <property type="entry name" value="fungal_TF_MHR"/>
    <property type="match status" value="1"/>
</dbReference>
<dbReference type="PANTHER" id="PTHR47338">
    <property type="entry name" value="ZN(II)2CYS6 TRANSCRIPTION FACTOR (EUROFUNG)-RELATED"/>
    <property type="match status" value="1"/>
</dbReference>
<dbReference type="Pfam" id="PF00172">
    <property type="entry name" value="Zn_clus"/>
    <property type="match status" value="1"/>
</dbReference>
<evidence type="ECO:0000256" key="4">
    <source>
        <dbReference type="ARBA" id="ARBA00023163"/>
    </source>
</evidence>
<dbReference type="GO" id="GO:0005634">
    <property type="term" value="C:nucleus"/>
    <property type="evidence" value="ECO:0007669"/>
    <property type="project" value="UniProtKB-SubCell"/>
</dbReference>
<dbReference type="AlphaFoldDB" id="A0A139AHZ3"/>
<dbReference type="CDD" id="cd00067">
    <property type="entry name" value="GAL4"/>
    <property type="match status" value="1"/>
</dbReference>
<evidence type="ECO:0000256" key="3">
    <source>
        <dbReference type="ARBA" id="ARBA00023015"/>
    </source>
</evidence>
<evidence type="ECO:0000313" key="9">
    <source>
        <dbReference type="Proteomes" id="UP000070544"/>
    </source>
</evidence>